<protein>
    <submittedName>
        <fullName evidence="1">Uncharacterized protein</fullName>
    </submittedName>
</protein>
<dbReference type="EMBL" id="CAJZBQ010000044">
    <property type="protein sequence ID" value="CAG9327800.1"/>
    <property type="molecule type" value="Genomic_DNA"/>
</dbReference>
<organism evidence="1 2">
    <name type="scientific">Blepharisma stoltei</name>
    <dbReference type="NCBI Taxonomy" id="1481888"/>
    <lineage>
        <taxon>Eukaryota</taxon>
        <taxon>Sar</taxon>
        <taxon>Alveolata</taxon>
        <taxon>Ciliophora</taxon>
        <taxon>Postciliodesmatophora</taxon>
        <taxon>Heterotrichea</taxon>
        <taxon>Heterotrichida</taxon>
        <taxon>Blepharismidae</taxon>
        <taxon>Blepharisma</taxon>
    </lineage>
</organism>
<name>A0AAU9JRS6_9CILI</name>
<evidence type="ECO:0000313" key="1">
    <source>
        <dbReference type="EMBL" id="CAG9327800.1"/>
    </source>
</evidence>
<keyword evidence="2" id="KW-1185">Reference proteome</keyword>
<gene>
    <name evidence="1" type="ORF">BSTOLATCC_MIC44428</name>
</gene>
<proteinExistence type="predicted"/>
<comment type="caution">
    <text evidence="1">The sequence shown here is derived from an EMBL/GenBank/DDBJ whole genome shotgun (WGS) entry which is preliminary data.</text>
</comment>
<evidence type="ECO:0000313" key="2">
    <source>
        <dbReference type="Proteomes" id="UP001162131"/>
    </source>
</evidence>
<accession>A0AAU9JRS6</accession>
<reference evidence="1" key="1">
    <citation type="submission" date="2021-09" db="EMBL/GenBank/DDBJ databases">
        <authorList>
            <consortium name="AG Swart"/>
            <person name="Singh M."/>
            <person name="Singh A."/>
            <person name="Seah K."/>
            <person name="Emmerich C."/>
        </authorList>
    </citation>
    <scope>NUCLEOTIDE SEQUENCE</scope>
    <source>
        <strain evidence="1">ATCC30299</strain>
    </source>
</reference>
<dbReference type="Proteomes" id="UP001162131">
    <property type="component" value="Unassembled WGS sequence"/>
</dbReference>
<dbReference type="AlphaFoldDB" id="A0AAU9JRS6"/>
<sequence>MHLLLKNFWNRNSVVLYKEFKEETRGKWYFMKFRLKNMKIDILMFIKKLKVKLIKPLIIHIYLSKNSKWK</sequence>